<feature type="domain" description="Glycosyl transferase family 1" evidence="1">
    <location>
        <begin position="190"/>
        <end position="313"/>
    </location>
</feature>
<organism evidence="3 4">
    <name type="scientific">Saliphagus infecundisoli</name>
    <dbReference type="NCBI Taxonomy" id="1849069"/>
    <lineage>
        <taxon>Archaea</taxon>
        <taxon>Methanobacteriati</taxon>
        <taxon>Methanobacteriota</taxon>
        <taxon>Stenosarchaea group</taxon>
        <taxon>Halobacteria</taxon>
        <taxon>Halobacteriales</taxon>
        <taxon>Natrialbaceae</taxon>
        <taxon>Saliphagus</taxon>
    </lineage>
</organism>
<evidence type="ECO:0000313" key="4">
    <source>
        <dbReference type="Proteomes" id="UP001595925"/>
    </source>
</evidence>
<reference evidence="3 4" key="1">
    <citation type="journal article" date="2019" name="Int. J. Syst. Evol. Microbiol.">
        <title>The Global Catalogue of Microorganisms (GCM) 10K type strain sequencing project: providing services to taxonomists for standard genome sequencing and annotation.</title>
        <authorList>
            <consortium name="The Broad Institute Genomics Platform"/>
            <consortium name="The Broad Institute Genome Sequencing Center for Infectious Disease"/>
            <person name="Wu L."/>
            <person name="Ma J."/>
        </authorList>
    </citation>
    <scope>NUCLEOTIDE SEQUENCE [LARGE SCALE GENOMIC DNA]</scope>
    <source>
        <strain evidence="3 4">CGMCC 1.15824</strain>
    </source>
</reference>
<name>A0ABD5QLA9_9EURY</name>
<dbReference type="CDD" id="cd03801">
    <property type="entry name" value="GT4_PimA-like"/>
    <property type="match status" value="1"/>
</dbReference>
<comment type="caution">
    <text evidence="3">The sequence shown here is derived from an EMBL/GenBank/DDBJ whole genome shotgun (WGS) entry which is preliminary data.</text>
</comment>
<dbReference type="EMBL" id="JBHSJG010000072">
    <property type="protein sequence ID" value="MFC4990430.1"/>
    <property type="molecule type" value="Genomic_DNA"/>
</dbReference>
<dbReference type="GO" id="GO:0016757">
    <property type="term" value="F:glycosyltransferase activity"/>
    <property type="evidence" value="ECO:0007669"/>
    <property type="project" value="UniProtKB-KW"/>
</dbReference>
<evidence type="ECO:0000259" key="2">
    <source>
        <dbReference type="Pfam" id="PF13439"/>
    </source>
</evidence>
<dbReference type="PANTHER" id="PTHR45947:SF3">
    <property type="entry name" value="SULFOQUINOVOSYL TRANSFERASE SQD2"/>
    <property type="match status" value="1"/>
</dbReference>
<evidence type="ECO:0000313" key="3">
    <source>
        <dbReference type="EMBL" id="MFC4990430.1"/>
    </source>
</evidence>
<dbReference type="PANTHER" id="PTHR45947">
    <property type="entry name" value="SULFOQUINOVOSYL TRANSFERASE SQD2"/>
    <property type="match status" value="1"/>
</dbReference>
<dbReference type="Pfam" id="PF00534">
    <property type="entry name" value="Glycos_transf_1"/>
    <property type="match status" value="1"/>
</dbReference>
<dbReference type="SUPFAM" id="SSF53756">
    <property type="entry name" value="UDP-Glycosyltransferase/glycogen phosphorylase"/>
    <property type="match status" value="1"/>
</dbReference>
<dbReference type="InterPro" id="IPR050194">
    <property type="entry name" value="Glycosyltransferase_grp1"/>
</dbReference>
<dbReference type="InterPro" id="IPR028098">
    <property type="entry name" value="Glyco_trans_4-like_N"/>
</dbReference>
<dbReference type="Pfam" id="PF13439">
    <property type="entry name" value="Glyco_transf_4"/>
    <property type="match status" value="1"/>
</dbReference>
<dbReference type="AlphaFoldDB" id="A0ABD5QLA9"/>
<proteinExistence type="predicted"/>
<dbReference type="Proteomes" id="UP001595925">
    <property type="component" value="Unassembled WGS sequence"/>
</dbReference>
<dbReference type="InterPro" id="IPR001296">
    <property type="entry name" value="Glyco_trans_1"/>
</dbReference>
<keyword evidence="4" id="KW-1185">Reference proteome</keyword>
<evidence type="ECO:0000259" key="1">
    <source>
        <dbReference type="Pfam" id="PF00534"/>
    </source>
</evidence>
<gene>
    <name evidence="3" type="ORF">ACFPFO_22285</name>
</gene>
<keyword evidence="3" id="KW-0328">Glycosyltransferase</keyword>
<dbReference type="RefSeq" id="WP_224828729.1">
    <property type="nucleotide sequence ID" value="NZ_JAIVEF010000009.1"/>
</dbReference>
<feature type="domain" description="Glycosyltransferase subfamily 4-like N-terminal" evidence="2">
    <location>
        <begin position="16"/>
        <end position="179"/>
    </location>
</feature>
<sequence length="369" mass="40578">MRILRVAQKLYPDVNGGGAYHAHAMSRDQAEMGHDVTVITVRNDPELPAREEREGYTVLRYDPTVSALGNDISLGVAKYLASVAEFDVMHAHSHLYFSTNLAALRRRVGGPPLAITNHGLYSQNVSKPIFDVYLRTVGRWTFNRADVVFCYTETDRERVRDLGVSSRISVVPNGIDTERFTSEGREHGSVAGDDPSVLFVGRLVEGKRPLVALETFAVVREEYPDARLYVCGEGPKREEIEARAADLGIADAVTFLGQVPYEDMPAVYRGVDALVLPSQMEGVPRTIMEALSAGVQVVSSDLPQIRSAFGDSVAYASEGEVAVFGDQLLNTLNESPNPSLHDEFGWQQTVEETTRVLERLTKAAHPDTS</sequence>
<accession>A0ABD5QLA9</accession>
<protein>
    <submittedName>
        <fullName evidence="3">Glycosyltransferase family 4 protein</fullName>
        <ecNumber evidence="3">2.4.-.-</ecNumber>
    </submittedName>
</protein>
<dbReference type="Gene3D" id="3.40.50.2000">
    <property type="entry name" value="Glycogen Phosphorylase B"/>
    <property type="match status" value="2"/>
</dbReference>
<dbReference type="EC" id="2.4.-.-" evidence="3"/>
<keyword evidence="3" id="KW-0808">Transferase</keyword>